<feature type="region of interest" description="Disordered" evidence="6">
    <location>
        <begin position="189"/>
        <end position="216"/>
    </location>
</feature>
<dbReference type="PANTHER" id="PTHR47424">
    <property type="entry name" value="REGULATORY PROTEIN GAL4"/>
    <property type="match status" value="1"/>
</dbReference>
<dbReference type="EMBL" id="CP086355">
    <property type="protein sequence ID" value="UNI16363.1"/>
    <property type="molecule type" value="Genomic_DNA"/>
</dbReference>
<proteinExistence type="predicted"/>
<dbReference type="GO" id="GO:0000978">
    <property type="term" value="F:RNA polymerase II cis-regulatory region sequence-specific DNA binding"/>
    <property type="evidence" value="ECO:0007669"/>
    <property type="project" value="TreeGrafter"/>
</dbReference>
<keyword evidence="2" id="KW-0805">Transcription regulation</keyword>
<feature type="coiled-coil region" evidence="5">
    <location>
        <begin position="99"/>
        <end position="126"/>
    </location>
</feature>
<evidence type="ECO:0000256" key="1">
    <source>
        <dbReference type="ARBA" id="ARBA00022723"/>
    </source>
</evidence>
<dbReference type="SMART" id="SM00066">
    <property type="entry name" value="GAL4"/>
    <property type="match status" value="1"/>
</dbReference>
<dbReference type="PANTHER" id="PTHR47424:SF5">
    <property type="entry name" value="ZN(II)2CYS6 TRANSCRIPTION FACTOR (EUROFUNG)"/>
    <property type="match status" value="1"/>
</dbReference>
<keyword evidence="1" id="KW-0479">Metal-binding</keyword>
<feature type="domain" description="Zn(2)-C6 fungal-type" evidence="7">
    <location>
        <begin position="37"/>
        <end position="68"/>
    </location>
</feature>
<evidence type="ECO:0000313" key="8">
    <source>
        <dbReference type="EMBL" id="UNI16363.1"/>
    </source>
</evidence>
<dbReference type="CDD" id="cd12148">
    <property type="entry name" value="fungal_TF_MHR"/>
    <property type="match status" value="1"/>
</dbReference>
<reference evidence="8" key="1">
    <citation type="submission" date="2021-11" db="EMBL/GenBank/DDBJ databases">
        <title>Purpureocillium_takamizusanense_genome.</title>
        <authorList>
            <person name="Nguyen N.-H."/>
        </authorList>
    </citation>
    <scope>NUCLEOTIDE SEQUENCE</scope>
    <source>
        <strain evidence="8">PT3</strain>
    </source>
</reference>
<keyword evidence="5" id="KW-0175">Coiled coil</keyword>
<dbReference type="InterPro" id="IPR001138">
    <property type="entry name" value="Zn2Cys6_DnaBD"/>
</dbReference>
<dbReference type="GO" id="GO:0005634">
    <property type="term" value="C:nucleus"/>
    <property type="evidence" value="ECO:0007669"/>
    <property type="project" value="TreeGrafter"/>
</dbReference>
<dbReference type="Pfam" id="PF00172">
    <property type="entry name" value="Zn_clus"/>
    <property type="match status" value="1"/>
</dbReference>
<dbReference type="InterPro" id="IPR036864">
    <property type="entry name" value="Zn2-C6_fun-type_DNA-bd_sf"/>
</dbReference>
<dbReference type="OrthoDB" id="39175at2759"/>
<dbReference type="PROSITE" id="PS50048">
    <property type="entry name" value="ZN2_CY6_FUNGAL_2"/>
    <property type="match status" value="1"/>
</dbReference>
<evidence type="ECO:0000256" key="6">
    <source>
        <dbReference type="SAM" id="MobiDB-lite"/>
    </source>
</evidence>
<dbReference type="Gene3D" id="4.10.240.10">
    <property type="entry name" value="Zn(2)-C6 fungal-type DNA-binding domain"/>
    <property type="match status" value="1"/>
</dbReference>
<evidence type="ECO:0000256" key="2">
    <source>
        <dbReference type="ARBA" id="ARBA00023015"/>
    </source>
</evidence>
<dbReference type="SUPFAM" id="SSF57701">
    <property type="entry name" value="Zn2/Cys6 DNA-binding domain"/>
    <property type="match status" value="1"/>
</dbReference>
<dbReference type="GO" id="GO:0000981">
    <property type="term" value="F:DNA-binding transcription factor activity, RNA polymerase II-specific"/>
    <property type="evidence" value="ECO:0007669"/>
    <property type="project" value="InterPro"/>
</dbReference>
<sequence length="750" mass="83075">MEHSPSSLSSQSAPRHDSQVGSPLHRRSKRGRYTPVACNECKKRKLKCIPTDDDKCQRCIAGGVICVFGSRPPPRATKTARLANMKMHVLADASSHHHVRALTDEMAQLRQQVVDLAESVRELRENADGTSRPQNTSCVAAAFANSPSNVASMSRDNAPKHPHFIGPTRPAYGLVVAERSLTRMGIQALDSAKSTSLSSSRADSPLAGDAMEDEEPSTTDAEFWASCTPDEVARLLAVFEEEVESVYPFVDTIELASRAEQILNRIRHSDALDNQPHDRQQAPLSNLDVDMAKLAVATTVAIEAHGKTALSASIAGSVEDRLSRISRGQVELKGIQLLTMLSIYYFHCDDELLAWRTIGVAAREALEMGLHRRRSLFDNFRDAHSRRDAMRVFWCVYVLDRRWSFGTSLSFALSDRDIDPALPEPDADLAYLRCMISYARLCSKIWDAIPPFGSPSPAIPTEDVHALDLSTQVWLDSIPSHLQIRHPRMLSAASGNNMSQPRVLHRLRALLYLRGNYTRIAIYQHYLLSSASIQANLPSARLVVEIARDTVQVLVHLNATTDVYSRQQNAFNYFLLSAFAVLTLAVCHAPHHFAKTCRESLVQAIELVKGFSRHSVASRRLWNSIRELLPRLKSLQMQSSEGGPHVDSMAHVAAGDVGVETETRRENRTDMDAPMDLGPQFHVDGGMQLSMIPEVTEFSSDLLDLFDTLGQGQSFGNAFETDFGDPLAHGGLELQSDELGISRRFLQGLM</sequence>
<dbReference type="InterPro" id="IPR007219">
    <property type="entry name" value="XnlR_reg_dom"/>
</dbReference>
<organism evidence="8 9">
    <name type="scientific">Purpureocillium takamizusanense</name>
    <dbReference type="NCBI Taxonomy" id="2060973"/>
    <lineage>
        <taxon>Eukaryota</taxon>
        <taxon>Fungi</taxon>
        <taxon>Dikarya</taxon>
        <taxon>Ascomycota</taxon>
        <taxon>Pezizomycotina</taxon>
        <taxon>Sordariomycetes</taxon>
        <taxon>Hypocreomycetidae</taxon>
        <taxon>Hypocreales</taxon>
        <taxon>Ophiocordycipitaceae</taxon>
        <taxon>Purpureocillium</taxon>
    </lineage>
</organism>
<feature type="compositionally biased region" description="Low complexity" evidence="6">
    <location>
        <begin position="189"/>
        <end position="207"/>
    </location>
</feature>
<evidence type="ECO:0000256" key="3">
    <source>
        <dbReference type="ARBA" id="ARBA00023163"/>
    </source>
</evidence>
<keyword evidence="9" id="KW-1185">Reference proteome</keyword>
<evidence type="ECO:0000313" key="9">
    <source>
        <dbReference type="Proteomes" id="UP000829364"/>
    </source>
</evidence>
<evidence type="ECO:0000256" key="5">
    <source>
        <dbReference type="SAM" id="Coils"/>
    </source>
</evidence>
<dbReference type="GeneID" id="72064759"/>
<dbReference type="GO" id="GO:0000435">
    <property type="term" value="P:positive regulation of transcription from RNA polymerase II promoter by galactose"/>
    <property type="evidence" value="ECO:0007669"/>
    <property type="project" value="TreeGrafter"/>
</dbReference>
<gene>
    <name evidence="8" type="ORF">JDV02_002799</name>
</gene>
<dbReference type="KEGG" id="ptkz:JDV02_002799"/>
<dbReference type="RefSeq" id="XP_047839844.1">
    <property type="nucleotide sequence ID" value="XM_047983872.1"/>
</dbReference>
<dbReference type="AlphaFoldDB" id="A0A9Q8QBQ1"/>
<protein>
    <recommendedName>
        <fullName evidence="7">Zn(2)-C6 fungal-type domain-containing protein</fullName>
    </recommendedName>
</protein>
<dbReference type="PROSITE" id="PS00463">
    <property type="entry name" value="ZN2_CY6_FUNGAL_1"/>
    <property type="match status" value="1"/>
</dbReference>
<keyword evidence="3" id="KW-0804">Transcription</keyword>
<name>A0A9Q8QBQ1_9HYPO</name>
<dbReference type="Pfam" id="PF04082">
    <property type="entry name" value="Fungal_trans"/>
    <property type="match status" value="1"/>
</dbReference>
<dbReference type="GO" id="GO:0006351">
    <property type="term" value="P:DNA-templated transcription"/>
    <property type="evidence" value="ECO:0007669"/>
    <property type="project" value="InterPro"/>
</dbReference>
<dbReference type="SMART" id="SM00906">
    <property type="entry name" value="Fungal_trans"/>
    <property type="match status" value="1"/>
</dbReference>
<dbReference type="InterPro" id="IPR051127">
    <property type="entry name" value="Fungal_SecMet_Regulators"/>
</dbReference>
<feature type="compositionally biased region" description="Low complexity" evidence="6">
    <location>
        <begin position="1"/>
        <end position="12"/>
    </location>
</feature>
<accession>A0A9Q8QBQ1</accession>
<dbReference type="GO" id="GO:0008270">
    <property type="term" value="F:zinc ion binding"/>
    <property type="evidence" value="ECO:0007669"/>
    <property type="project" value="InterPro"/>
</dbReference>
<evidence type="ECO:0000259" key="7">
    <source>
        <dbReference type="PROSITE" id="PS50048"/>
    </source>
</evidence>
<keyword evidence="4" id="KW-0539">Nucleus</keyword>
<dbReference type="CDD" id="cd00067">
    <property type="entry name" value="GAL4"/>
    <property type="match status" value="1"/>
</dbReference>
<dbReference type="Proteomes" id="UP000829364">
    <property type="component" value="Chromosome 2"/>
</dbReference>
<evidence type="ECO:0000256" key="4">
    <source>
        <dbReference type="ARBA" id="ARBA00023242"/>
    </source>
</evidence>
<feature type="region of interest" description="Disordered" evidence="6">
    <location>
        <begin position="1"/>
        <end position="29"/>
    </location>
</feature>